<dbReference type="InterPro" id="IPR004839">
    <property type="entry name" value="Aminotransferase_I/II_large"/>
</dbReference>
<keyword evidence="4 8" id="KW-0032">Aminotransferase</keyword>
<reference evidence="11" key="2">
    <citation type="submission" date="2020-09" db="EMBL/GenBank/DDBJ databases">
        <authorList>
            <person name="Sun Q."/>
            <person name="Kim S."/>
        </authorList>
    </citation>
    <scope>NUCLEOTIDE SEQUENCE</scope>
    <source>
        <strain evidence="11">KCTC 32296</strain>
    </source>
</reference>
<dbReference type="InterPro" id="IPR050596">
    <property type="entry name" value="AspAT/PAT-like"/>
</dbReference>
<comment type="similarity">
    <text evidence="2 8">Belongs to the class-I pyridoxal-phosphate-dependent aminotransferase family.</text>
</comment>
<dbReference type="InterPro" id="IPR015424">
    <property type="entry name" value="PyrdxlP-dep_Trfase"/>
</dbReference>
<dbReference type="FunFam" id="3.40.640.10:FF:000033">
    <property type="entry name" value="Aspartate aminotransferase"/>
    <property type="match status" value="1"/>
</dbReference>
<dbReference type="Gene3D" id="3.90.1150.10">
    <property type="entry name" value="Aspartate Aminotransferase, domain 1"/>
    <property type="match status" value="1"/>
</dbReference>
<dbReference type="PANTHER" id="PTHR46383">
    <property type="entry name" value="ASPARTATE AMINOTRANSFERASE"/>
    <property type="match status" value="1"/>
</dbReference>
<dbReference type="AlphaFoldDB" id="A0A918URZ2"/>
<accession>A0A918URZ2</accession>
<comment type="caution">
    <text evidence="11">The sequence shown here is derived from an EMBL/GenBank/DDBJ whole genome shotgun (WGS) entry which is preliminary data.</text>
</comment>
<comment type="subunit">
    <text evidence="3">Homodimer.</text>
</comment>
<feature type="domain" description="Aminotransferase class I/classII large" evidence="10">
    <location>
        <begin position="60"/>
        <end position="421"/>
    </location>
</feature>
<evidence type="ECO:0000256" key="1">
    <source>
        <dbReference type="ARBA" id="ARBA00001933"/>
    </source>
</evidence>
<keyword evidence="12" id="KW-1185">Reference proteome</keyword>
<dbReference type="GO" id="GO:0004069">
    <property type="term" value="F:L-aspartate:2-oxoglutarate aminotransferase activity"/>
    <property type="evidence" value="ECO:0007669"/>
    <property type="project" value="UniProtKB-EC"/>
</dbReference>
<evidence type="ECO:0000256" key="3">
    <source>
        <dbReference type="ARBA" id="ARBA00011738"/>
    </source>
</evidence>
<dbReference type="CDD" id="cd00609">
    <property type="entry name" value="AAT_like"/>
    <property type="match status" value="1"/>
</dbReference>
<evidence type="ECO:0000256" key="5">
    <source>
        <dbReference type="ARBA" id="ARBA00022679"/>
    </source>
</evidence>
<dbReference type="InterPro" id="IPR015421">
    <property type="entry name" value="PyrdxlP-dep_Trfase_major"/>
</dbReference>
<keyword evidence="6" id="KW-0663">Pyridoxal phosphate</keyword>
<dbReference type="InterPro" id="IPR015422">
    <property type="entry name" value="PyrdxlP-dep_Trfase_small"/>
</dbReference>
<evidence type="ECO:0000259" key="10">
    <source>
        <dbReference type="Pfam" id="PF00155"/>
    </source>
</evidence>
<comment type="cofactor">
    <cofactor evidence="1 8">
        <name>pyridoxal 5'-phosphate</name>
        <dbReference type="ChEBI" id="CHEBI:597326"/>
    </cofactor>
</comment>
<proteinExistence type="inferred from homology"/>
<dbReference type="Pfam" id="PF00155">
    <property type="entry name" value="Aminotran_1_2"/>
    <property type="match status" value="1"/>
</dbReference>
<dbReference type="InterPro" id="IPR004838">
    <property type="entry name" value="NHTrfase_class1_PyrdxlP-BS"/>
</dbReference>
<dbReference type="EMBL" id="BMZB01000001">
    <property type="protein sequence ID" value="GGZ30219.1"/>
    <property type="molecule type" value="Genomic_DNA"/>
</dbReference>
<evidence type="ECO:0000256" key="4">
    <source>
        <dbReference type="ARBA" id="ARBA00022576"/>
    </source>
</evidence>
<dbReference type="EC" id="2.6.1.-" evidence="8"/>
<dbReference type="Gene3D" id="3.40.640.10">
    <property type="entry name" value="Type I PLP-dependent aspartate aminotransferase-like (Major domain)"/>
    <property type="match status" value="1"/>
</dbReference>
<protein>
    <recommendedName>
        <fullName evidence="8">Aminotransferase</fullName>
        <ecNumber evidence="8">2.6.1.-</ecNumber>
    </recommendedName>
</protein>
<dbReference type="GO" id="GO:0006520">
    <property type="term" value="P:amino acid metabolic process"/>
    <property type="evidence" value="ECO:0007669"/>
    <property type="project" value="InterPro"/>
</dbReference>
<organism evidence="11 12">
    <name type="scientific">Asticcacaulis endophyticus</name>
    <dbReference type="NCBI Taxonomy" id="1395890"/>
    <lineage>
        <taxon>Bacteria</taxon>
        <taxon>Pseudomonadati</taxon>
        <taxon>Pseudomonadota</taxon>
        <taxon>Alphaproteobacteria</taxon>
        <taxon>Caulobacterales</taxon>
        <taxon>Caulobacteraceae</taxon>
        <taxon>Asticcacaulis</taxon>
    </lineage>
</organism>
<evidence type="ECO:0000256" key="9">
    <source>
        <dbReference type="SAM" id="MobiDB-lite"/>
    </source>
</evidence>
<dbReference type="PANTHER" id="PTHR46383:SF1">
    <property type="entry name" value="ASPARTATE AMINOTRANSFERASE"/>
    <property type="match status" value="1"/>
</dbReference>
<name>A0A918URZ2_9CAUL</name>
<reference evidence="11" key="1">
    <citation type="journal article" date="2014" name="Int. J. Syst. Evol. Microbiol.">
        <title>Complete genome sequence of Corynebacterium casei LMG S-19264T (=DSM 44701T), isolated from a smear-ripened cheese.</title>
        <authorList>
            <consortium name="US DOE Joint Genome Institute (JGI-PGF)"/>
            <person name="Walter F."/>
            <person name="Albersmeier A."/>
            <person name="Kalinowski J."/>
            <person name="Ruckert C."/>
        </authorList>
    </citation>
    <scope>NUCLEOTIDE SEQUENCE</scope>
    <source>
        <strain evidence="11">KCTC 32296</strain>
    </source>
</reference>
<comment type="catalytic activity">
    <reaction evidence="7">
        <text>L-aspartate + 2-oxoglutarate = oxaloacetate + L-glutamate</text>
        <dbReference type="Rhea" id="RHEA:21824"/>
        <dbReference type="ChEBI" id="CHEBI:16452"/>
        <dbReference type="ChEBI" id="CHEBI:16810"/>
        <dbReference type="ChEBI" id="CHEBI:29985"/>
        <dbReference type="ChEBI" id="CHEBI:29991"/>
        <dbReference type="EC" id="2.6.1.1"/>
    </reaction>
</comment>
<evidence type="ECO:0000313" key="11">
    <source>
        <dbReference type="EMBL" id="GGZ30219.1"/>
    </source>
</evidence>
<dbReference type="PROSITE" id="PS00105">
    <property type="entry name" value="AA_TRANSFER_CLASS_1"/>
    <property type="match status" value="1"/>
</dbReference>
<feature type="region of interest" description="Disordered" evidence="9">
    <location>
        <begin position="1"/>
        <end position="27"/>
    </location>
</feature>
<dbReference type="SUPFAM" id="SSF53383">
    <property type="entry name" value="PLP-dependent transferases"/>
    <property type="match status" value="1"/>
</dbReference>
<feature type="compositionally biased region" description="Polar residues" evidence="9">
    <location>
        <begin position="1"/>
        <end position="17"/>
    </location>
</feature>
<evidence type="ECO:0000256" key="2">
    <source>
        <dbReference type="ARBA" id="ARBA00007441"/>
    </source>
</evidence>
<keyword evidence="5 8" id="KW-0808">Transferase</keyword>
<sequence>MSFTSGTSNPLTRSFATDTPIPSAGTLMAPFSESETLKRVKPSPTLAVTAKARALAREGKKVISLGAGEPDFDTPENICDAAIKAIKRGETRYTDVDGIPELKAAIVAKFKRENGLDYATTQVSVSPGGKPVIYNAMMASVNVGDEVIIPAPYWVSYPDMVLLAGGTPVFAVGEMADGFKLKPETLEAAITPKTKWLILNSPSNPSGAAYTEAELKALGEVLKKHPQVWILTDDMYEHLIFDGFKYTTIAQVVPELYGRTLTMNGVSKAYSMTGWRIGYCAGPEPLIKAMSKIISQSTSNPCSIAQWAAVEALNGPQDFIPERAAVFQKRRDLVVAGLNACEGITCPTPEGAFYVYPSIEGVIGKTAPSGKVIMTDEDFASELLQTETVAVVHGAAFGLSPFFRISYATSEAVLTEACERIQRFCASLK</sequence>
<evidence type="ECO:0000313" key="12">
    <source>
        <dbReference type="Proteomes" id="UP000662572"/>
    </source>
</evidence>
<evidence type="ECO:0000256" key="7">
    <source>
        <dbReference type="ARBA" id="ARBA00049185"/>
    </source>
</evidence>
<dbReference type="Proteomes" id="UP000662572">
    <property type="component" value="Unassembled WGS sequence"/>
</dbReference>
<evidence type="ECO:0000256" key="8">
    <source>
        <dbReference type="RuleBase" id="RU000481"/>
    </source>
</evidence>
<evidence type="ECO:0000256" key="6">
    <source>
        <dbReference type="ARBA" id="ARBA00022898"/>
    </source>
</evidence>
<dbReference type="GO" id="GO:0030170">
    <property type="term" value="F:pyridoxal phosphate binding"/>
    <property type="evidence" value="ECO:0007669"/>
    <property type="project" value="InterPro"/>
</dbReference>
<gene>
    <name evidence="11" type="ORF">GCM10011273_15560</name>
</gene>